<accession>A0A1Z1WD15</accession>
<dbReference type="InterPro" id="IPR036365">
    <property type="entry name" value="PGBD-like_sf"/>
</dbReference>
<dbReference type="PANTHER" id="PTHR30469:SF15">
    <property type="entry name" value="HLYD FAMILY OF SECRETION PROTEINS"/>
    <property type="match status" value="1"/>
</dbReference>
<dbReference type="KEGG" id="salf:SMD44_03773"/>
<dbReference type="Proteomes" id="UP000195880">
    <property type="component" value="Chromosome"/>
</dbReference>
<dbReference type="InterPro" id="IPR036366">
    <property type="entry name" value="PGBDSf"/>
</dbReference>
<dbReference type="PANTHER" id="PTHR30469">
    <property type="entry name" value="MULTIDRUG RESISTANCE PROTEIN MDTA"/>
    <property type="match status" value="1"/>
</dbReference>
<dbReference type="EMBL" id="CP021748">
    <property type="protein sequence ID" value="ARX84335.1"/>
    <property type="molecule type" value="Genomic_DNA"/>
</dbReference>
<dbReference type="GO" id="GO:1990281">
    <property type="term" value="C:efflux pump complex"/>
    <property type="evidence" value="ECO:0007669"/>
    <property type="project" value="TreeGrafter"/>
</dbReference>
<gene>
    <name evidence="2" type="ORF">SMD44_03773</name>
</gene>
<dbReference type="SUPFAM" id="SSF47090">
    <property type="entry name" value="PGBD-like"/>
    <property type="match status" value="1"/>
</dbReference>
<evidence type="ECO:0000313" key="3">
    <source>
        <dbReference type="Proteomes" id="UP000195880"/>
    </source>
</evidence>
<reference evidence="2 3" key="1">
    <citation type="submission" date="2017-05" db="EMBL/GenBank/DDBJ databases">
        <title>Streptomyces alboflavus Genome sequencing and assembly.</title>
        <authorList>
            <person name="Wang Y."/>
            <person name="Du B."/>
            <person name="Ding Y."/>
            <person name="Liu H."/>
            <person name="Hou Q."/>
            <person name="Liu K."/>
            <person name="Wang C."/>
            <person name="Yao L."/>
        </authorList>
    </citation>
    <scope>NUCLEOTIDE SEQUENCE [LARGE SCALE GENOMIC DNA]</scope>
    <source>
        <strain evidence="2 3">MDJK44</strain>
    </source>
</reference>
<name>A0A1Z1WD15_9ACTN</name>
<organism evidence="2 3">
    <name type="scientific">Streptomyces alboflavus</name>
    <dbReference type="NCBI Taxonomy" id="67267"/>
    <lineage>
        <taxon>Bacteria</taxon>
        <taxon>Bacillati</taxon>
        <taxon>Actinomycetota</taxon>
        <taxon>Actinomycetes</taxon>
        <taxon>Kitasatosporales</taxon>
        <taxon>Streptomycetaceae</taxon>
        <taxon>Streptomyces</taxon>
    </lineage>
</organism>
<feature type="compositionally biased region" description="Basic and acidic residues" evidence="1">
    <location>
        <begin position="183"/>
        <end position="194"/>
    </location>
</feature>
<keyword evidence="3" id="KW-1185">Reference proteome</keyword>
<feature type="compositionally biased region" description="Polar residues" evidence="1">
    <location>
        <begin position="171"/>
        <end position="180"/>
    </location>
</feature>
<proteinExistence type="predicted"/>
<feature type="region of interest" description="Disordered" evidence="1">
    <location>
        <begin position="168"/>
        <end position="200"/>
    </location>
</feature>
<dbReference type="GO" id="GO:0015562">
    <property type="term" value="F:efflux transmembrane transporter activity"/>
    <property type="evidence" value="ECO:0007669"/>
    <property type="project" value="TreeGrafter"/>
</dbReference>
<protein>
    <submittedName>
        <fullName evidence="2">Peptidoglycan-binding protein</fullName>
    </submittedName>
</protein>
<dbReference type="Gene3D" id="1.10.101.10">
    <property type="entry name" value="PGBD-like superfamily/PGBD"/>
    <property type="match status" value="1"/>
</dbReference>
<evidence type="ECO:0000313" key="2">
    <source>
        <dbReference type="EMBL" id="ARX84335.1"/>
    </source>
</evidence>
<dbReference type="Gene3D" id="2.40.420.20">
    <property type="match status" value="1"/>
</dbReference>
<dbReference type="AlphaFoldDB" id="A0A1Z1WD15"/>
<sequence>MVIILIAVVALGGAGMGAATLIKSPQQAAVETAAPPRDVLTAAVEHRVLAQSVVARGTVTASQNVDVSPAEAAGQGASRALYTKVKVHEGTEVRFGQVLLEVSGRPVFALPGEIPAYRDLGPGTHGEDVTQLQRALSSLGRPVAPDRPGAFGPGTARAVRGLYRLLGYEPNSASTPQNAPDGTRGEEKAEEGRGRPGPGPVVAAAEVVYLKSTPARVERVKAKVGQEAGEAALTLSAGERIIKAGVAPHEKGLIRPGQKATLLSEATGQRATAEVVSVAQSPVTAKGEGEASTGSFTVRLRPDAPLPTKFATDVRVQIAAASSPGKVLAVPASAISAGADSRTTVTVESTGEPHRVEVRTGMSADGFVQVTPVGRAALSAGDRVVVGVEGGGQDAPGH</sequence>
<evidence type="ECO:0000256" key="1">
    <source>
        <dbReference type="SAM" id="MobiDB-lite"/>
    </source>
</evidence>